<dbReference type="Pfam" id="PF00400">
    <property type="entry name" value="WD40"/>
    <property type="match status" value="1"/>
</dbReference>
<keyword evidence="2" id="KW-0677">Repeat</keyword>
<accession>A0ABQ2EHK3</accession>
<evidence type="ECO:0000313" key="4">
    <source>
        <dbReference type="EMBL" id="GGK11628.1"/>
    </source>
</evidence>
<dbReference type="Pfam" id="PF12894">
    <property type="entry name" value="ANAPC4_WD40"/>
    <property type="match status" value="1"/>
</dbReference>
<dbReference type="PROSITE" id="PS00678">
    <property type="entry name" value="WD_REPEATS_1"/>
    <property type="match status" value="1"/>
</dbReference>
<dbReference type="PANTHER" id="PTHR14604">
    <property type="entry name" value="WD40 REPEAT PF20"/>
    <property type="match status" value="1"/>
</dbReference>
<evidence type="ECO:0000256" key="2">
    <source>
        <dbReference type="ARBA" id="ARBA00022737"/>
    </source>
</evidence>
<name>A0ABQ2EHK3_9DEIO</name>
<dbReference type="EMBL" id="BMPP01000001">
    <property type="protein sequence ID" value="GGK11628.1"/>
    <property type="molecule type" value="Genomic_DNA"/>
</dbReference>
<dbReference type="Proteomes" id="UP000647587">
    <property type="component" value="Unassembled WGS sequence"/>
</dbReference>
<dbReference type="InterPro" id="IPR050995">
    <property type="entry name" value="WD-F-box_domain-protein"/>
</dbReference>
<keyword evidence="1" id="KW-0853">WD repeat</keyword>
<dbReference type="InterPro" id="IPR015943">
    <property type="entry name" value="WD40/YVTN_repeat-like_dom_sf"/>
</dbReference>
<dbReference type="InterPro" id="IPR019775">
    <property type="entry name" value="WD40_repeat_CS"/>
</dbReference>
<sequence>MAPRRPLSKKSLAFLCVFGAFLGWSNYSAVLTRILHPGERYPASNSLLGKQKYEGFDAASASRDGLALAAGSQISQRGKSFTATVSVIDRPSGKRRWQTKLNTPPHFRSVNVLLWTPDDQQVVANDTDGYVTVLDARSGQILKQLQVHTYRPCVFGFANGGLLLTEKDIQTGPTFLALRSWPDLTPVWRVPLDCWDAATGNTDASGTLAPVALEDGRSVGVVDLRTRALRGGIITVPGNTDDQTGRYSLYSLSIRPDGRQVAGGLGNGTVMVWDVLTGKVRWKFRPHGGLVRALSWNDSGDALASSAFGGCGLLRSECVVVTRLSGASPKSRVVWHHRFNAVSDPIWLKRSALMLTETSAVFTVPTGLSDP</sequence>
<evidence type="ECO:0000313" key="5">
    <source>
        <dbReference type="Proteomes" id="UP000647587"/>
    </source>
</evidence>
<dbReference type="InterPro" id="IPR024977">
    <property type="entry name" value="Apc4-like_WD40_dom"/>
</dbReference>
<keyword evidence="5" id="KW-1185">Reference proteome</keyword>
<dbReference type="PANTHER" id="PTHR14604:SF3">
    <property type="entry name" value="SPERM-ASSOCIATED ANTIGEN 16 PROTEIN"/>
    <property type="match status" value="1"/>
</dbReference>
<feature type="domain" description="Anaphase-promoting complex subunit 4-like WD40" evidence="3">
    <location>
        <begin position="88"/>
        <end position="152"/>
    </location>
</feature>
<dbReference type="InterPro" id="IPR011047">
    <property type="entry name" value="Quinoprotein_ADH-like_sf"/>
</dbReference>
<dbReference type="SMART" id="SM00320">
    <property type="entry name" value="WD40"/>
    <property type="match status" value="3"/>
</dbReference>
<gene>
    <name evidence="4" type="ORF">GCM10008955_01070</name>
</gene>
<dbReference type="Gene3D" id="2.130.10.10">
    <property type="entry name" value="YVTN repeat-like/Quinoprotein amine dehydrogenase"/>
    <property type="match status" value="2"/>
</dbReference>
<organism evidence="4 5">
    <name type="scientific">Deinococcus malanensis</name>
    <dbReference type="NCBI Taxonomy" id="1706855"/>
    <lineage>
        <taxon>Bacteria</taxon>
        <taxon>Thermotogati</taxon>
        <taxon>Deinococcota</taxon>
        <taxon>Deinococci</taxon>
        <taxon>Deinococcales</taxon>
        <taxon>Deinococcaceae</taxon>
        <taxon>Deinococcus</taxon>
    </lineage>
</organism>
<evidence type="ECO:0000256" key="1">
    <source>
        <dbReference type="ARBA" id="ARBA00022574"/>
    </source>
</evidence>
<reference evidence="5" key="1">
    <citation type="journal article" date="2019" name="Int. J. Syst. Evol. Microbiol.">
        <title>The Global Catalogue of Microorganisms (GCM) 10K type strain sequencing project: providing services to taxonomists for standard genome sequencing and annotation.</title>
        <authorList>
            <consortium name="The Broad Institute Genomics Platform"/>
            <consortium name="The Broad Institute Genome Sequencing Center for Infectious Disease"/>
            <person name="Wu L."/>
            <person name="Ma J."/>
        </authorList>
    </citation>
    <scope>NUCLEOTIDE SEQUENCE [LARGE SCALE GENOMIC DNA]</scope>
    <source>
        <strain evidence="5">JCM 30331</strain>
    </source>
</reference>
<comment type="caution">
    <text evidence="4">The sequence shown here is derived from an EMBL/GenBank/DDBJ whole genome shotgun (WGS) entry which is preliminary data.</text>
</comment>
<evidence type="ECO:0000259" key="3">
    <source>
        <dbReference type="Pfam" id="PF12894"/>
    </source>
</evidence>
<dbReference type="RefSeq" id="WP_189003534.1">
    <property type="nucleotide sequence ID" value="NZ_BMPP01000001.1"/>
</dbReference>
<dbReference type="SUPFAM" id="SSF50998">
    <property type="entry name" value="Quinoprotein alcohol dehydrogenase-like"/>
    <property type="match status" value="1"/>
</dbReference>
<protein>
    <recommendedName>
        <fullName evidence="3">Anaphase-promoting complex subunit 4-like WD40 domain-containing protein</fullName>
    </recommendedName>
</protein>
<proteinExistence type="predicted"/>
<dbReference type="InterPro" id="IPR001680">
    <property type="entry name" value="WD40_rpt"/>
</dbReference>